<comment type="caution">
    <text evidence="1">The sequence shown here is derived from an EMBL/GenBank/DDBJ whole genome shotgun (WGS) entry which is preliminary data.</text>
</comment>
<reference evidence="1 2" key="1">
    <citation type="submission" date="2019-01" db="EMBL/GenBank/DDBJ databases">
        <title>Sequencing of cultivated peanut Arachis hypogaea provides insights into genome evolution and oil improvement.</title>
        <authorList>
            <person name="Chen X."/>
        </authorList>
    </citation>
    <scope>NUCLEOTIDE SEQUENCE [LARGE SCALE GENOMIC DNA]</scope>
    <source>
        <strain evidence="2">cv. Fuhuasheng</strain>
        <tissue evidence="1">Leaves</tissue>
    </source>
</reference>
<gene>
    <name evidence="1" type="ORF">Ahy_A07g031890</name>
</gene>
<keyword evidence="2" id="KW-1185">Reference proteome</keyword>
<organism evidence="1 2">
    <name type="scientific">Arachis hypogaea</name>
    <name type="common">Peanut</name>
    <dbReference type="NCBI Taxonomy" id="3818"/>
    <lineage>
        <taxon>Eukaryota</taxon>
        <taxon>Viridiplantae</taxon>
        <taxon>Streptophyta</taxon>
        <taxon>Embryophyta</taxon>
        <taxon>Tracheophyta</taxon>
        <taxon>Spermatophyta</taxon>
        <taxon>Magnoliopsida</taxon>
        <taxon>eudicotyledons</taxon>
        <taxon>Gunneridae</taxon>
        <taxon>Pentapetalae</taxon>
        <taxon>rosids</taxon>
        <taxon>fabids</taxon>
        <taxon>Fabales</taxon>
        <taxon>Fabaceae</taxon>
        <taxon>Papilionoideae</taxon>
        <taxon>50 kb inversion clade</taxon>
        <taxon>dalbergioids sensu lato</taxon>
        <taxon>Dalbergieae</taxon>
        <taxon>Pterocarpus clade</taxon>
        <taxon>Arachis</taxon>
    </lineage>
</organism>
<evidence type="ECO:0000313" key="2">
    <source>
        <dbReference type="Proteomes" id="UP000289738"/>
    </source>
</evidence>
<name>A0A445C5H1_ARAHY</name>
<sequence length="100" mass="11195">MPPTDDSETFRQYTRCYIMLLIGGYLMTDKFNNLVHIATYVGYRFSRTSGSVGCYPGARLCWPGRPVTLFGGTAGRHGHRQIHFTVDELDLSEISSVVST</sequence>
<dbReference type="Proteomes" id="UP000289738">
    <property type="component" value="Chromosome A07"/>
</dbReference>
<dbReference type="AlphaFoldDB" id="A0A445C5H1"/>
<proteinExistence type="predicted"/>
<accession>A0A445C5H1</accession>
<evidence type="ECO:0000313" key="1">
    <source>
        <dbReference type="EMBL" id="RYR46131.1"/>
    </source>
</evidence>
<protein>
    <submittedName>
        <fullName evidence="1">Uncharacterized protein</fullName>
    </submittedName>
</protein>
<dbReference type="EMBL" id="SDMP01000007">
    <property type="protein sequence ID" value="RYR46131.1"/>
    <property type="molecule type" value="Genomic_DNA"/>
</dbReference>